<evidence type="ECO:0000313" key="2">
    <source>
        <dbReference type="EMBL" id="GID10908.1"/>
    </source>
</evidence>
<feature type="domain" description="RmlD-like substrate binding" evidence="1">
    <location>
        <begin position="4"/>
        <end position="235"/>
    </location>
</feature>
<reference evidence="2" key="1">
    <citation type="submission" date="2021-01" db="EMBL/GenBank/DDBJ databases">
        <title>Whole genome shotgun sequence of Actinocatenispora rupis NBRC 107355.</title>
        <authorList>
            <person name="Komaki H."/>
            <person name="Tamura T."/>
        </authorList>
    </citation>
    <scope>NUCLEOTIDE SEQUENCE</scope>
    <source>
        <strain evidence="2">NBRC 107355</strain>
    </source>
</reference>
<dbReference type="Pfam" id="PF04321">
    <property type="entry name" value="RmlD_sub_bind"/>
    <property type="match status" value="1"/>
</dbReference>
<dbReference type="InterPro" id="IPR036291">
    <property type="entry name" value="NAD(P)-bd_dom_sf"/>
</dbReference>
<evidence type="ECO:0000313" key="3">
    <source>
        <dbReference type="Proteomes" id="UP000612808"/>
    </source>
</evidence>
<name>A0A8J3J9W7_9ACTN</name>
<sequence length="272" mass="28101">MAAMKVLVVGGSGYLGAEVVRRSVAAGHRVAATYRTARVEVPGVSGYALDVRDRAQVADTVAAVRPDVVVNAAYRKDDWVSCADGAAYVALAAVAVGARLVHVSSDAVFAGTAGRYAEAAVPDPVTPYGAAKAAAETAVRAVAPHAVVARTSLIVGDGDSVHERRVHELAARPDGVLFTDVVRCPVHVGDLAGALLDLAGTDRTGIHHLAGGDALTRYELGVLIARRDGLDPAALPSGPRAGGPSDIRLDCAATRRHLRTELRGARTFLAVR</sequence>
<gene>
    <name evidence="2" type="ORF">Aru02nite_17970</name>
</gene>
<comment type="caution">
    <text evidence="2">The sequence shown here is derived from an EMBL/GenBank/DDBJ whole genome shotgun (WGS) entry which is preliminary data.</text>
</comment>
<dbReference type="Proteomes" id="UP000612808">
    <property type="component" value="Unassembled WGS sequence"/>
</dbReference>
<dbReference type="SUPFAM" id="SSF51735">
    <property type="entry name" value="NAD(P)-binding Rossmann-fold domains"/>
    <property type="match status" value="1"/>
</dbReference>
<dbReference type="EMBL" id="BOMB01000010">
    <property type="protein sequence ID" value="GID10908.1"/>
    <property type="molecule type" value="Genomic_DNA"/>
</dbReference>
<protein>
    <submittedName>
        <fullName evidence="2">dTDP-4-dehydrorhamnose reductase</fullName>
    </submittedName>
</protein>
<evidence type="ECO:0000259" key="1">
    <source>
        <dbReference type="Pfam" id="PF04321"/>
    </source>
</evidence>
<accession>A0A8J3J9W7</accession>
<keyword evidence="3" id="KW-1185">Reference proteome</keyword>
<dbReference type="AlphaFoldDB" id="A0A8J3J9W7"/>
<dbReference type="PANTHER" id="PTHR43242:SF1">
    <property type="entry name" value="NAD(P)-BINDING ROSSMANN-FOLD SUPERFAMILY PROTEIN"/>
    <property type="match status" value="1"/>
</dbReference>
<proteinExistence type="predicted"/>
<organism evidence="2 3">
    <name type="scientific">Actinocatenispora rupis</name>
    <dbReference type="NCBI Taxonomy" id="519421"/>
    <lineage>
        <taxon>Bacteria</taxon>
        <taxon>Bacillati</taxon>
        <taxon>Actinomycetota</taxon>
        <taxon>Actinomycetes</taxon>
        <taxon>Micromonosporales</taxon>
        <taxon>Micromonosporaceae</taxon>
        <taxon>Actinocatenispora</taxon>
    </lineage>
</organism>
<dbReference type="InterPro" id="IPR029903">
    <property type="entry name" value="RmlD-like-bd"/>
</dbReference>
<dbReference type="PANTHER" id="PTHR43242">
    <property type="entry name" value="NAD(P)-BINDING ROSSMANN-FOLD SUPERFAMILY PROTEIN"/>
    <property type="match status" value="1"/>
</dbReference>
<dbReference type="Gene3D" id="3.40.50.720">
    <property type="entry name" value="NAD(P)-binding Rossmann-like Domain"/>
    <property type="match status" value="1"/>
</dbReference>